<name>W5TU50_9NOCA</name>
<dbReference type="PATRIC" id="fig|1415166.3.peg.6135"/>
<dbReference type="Gene3D" id="3.30.559.10">
    <property type="entry name" value="Chloramphenicol acetyltransferase-like domain"/>
    <property type="match status" value="1"/>
</dbReference>
<dbReference type="eggNOG" id="COG1020">
    <property type="taxonomic scope" value="Bacteria"/>
</dbReference>
<dbReference type="KEGG" id="nno:NONO_c59540"/>
<dbReference type="STRING" id="1415166.NONO_c59540"/>
<evidence type="ECO:0000313" key="2">
    <source>
        <dbReference type="Proteomes" id="UP000019150"/>
    </source>
</evidence>
<dbReference type="AlphaFoldDB" id="W5TU50"/>
<dbReference type="InterPro" id="IPR023213">
    <property type="entry name" value="CAT-like_dom_sf"/>
</dbReference>
<dbReference type="Proteomes" id="UP000019150">
    <property type="component" value="Chromosome"/>
</dbReference>
<reference evidence="1 2" key="1">
    <citation type="journal article" date="2014" name="Appl. Environ. Microbiol.">
        <title>Insights into the Microbial Degradation of Rubber and Gutta-Percha by Analysis of the Complete Genome of Nocardia nova SH22a.</title>
        <authorList>
            <person name="Luo Q."/>
            <person name="Hiessl S."/>
            <person name="Poehlein A."/>
            <person name="Daniel R."/>
            <person name="Steinbuchel A."/>
        </authorList>
    </citation>
    <scope>NUCLEOTIDE SEQUENCE [LARGE SCALE GENOMIC DNA]</scope>
    <source>
        <strain evidence="1">SH22a</strain>
    </source>
</reference>
<sequence>MDTCTTPTVGFTSFTLHFTGYLYAVGLRDAFADLIVRHEQLRTVYPMPGSSAAPRVLSAGSAVVPRLVPVPVAAADLSDTITEFLDEETAAALSLPVRARLFRQLGDLDDTPQHLLVVTLRRAAADRVPPALLARDLMTAYAARRRNLAPTWDVVRSPRRLRVHELSGVRLIE</sequence>
<keyword evidence="2" id="KW-1185">Reference proteome</keyword>
<evidence type="ECO:0000313" key="1">
    <source>
        <dbReference type="EMBL" id="AHH20731.1"/>
    </source>
</evidence>
<organism evidence="1 2">
    <name type="scientific">Nocardia nova SH22a</name>
    <dbReference type="NCBI Taxonomy" id="1415166"/>
    <lineage>
        <taxon>Bacteria</taxon>
        <taxon>Bacillati</taxon>
        <taxon>Actinomycetota</taxon>
        <taxon>Actinomycetes</taxon>
        <taxon>Mycobacteriales</taxon>
        <taxon>Nocardiaceae</taxon>
        <taxon>Nocardia</taxon>
    </lineage>
</organism>
<proteinExistence type="predicted"/>
<gene>
    <name evidence="1" type="ORF">NONO_c59540</name>
</gene>
<protein>
    <submittedName>
        <fullName evidence="1">Condensation domain-containing protein</fullName>
    </submittedName>
</protein>
<dbReference type="RefSeq" id="WP_025352088.1">
    <property type="nucleotide sequence ID" value="NZ_CP006850.1"/>
</dbReference>
<dbReference type="SUPFAM" id="SSF52777">
    <property type="entry name" value="CoA-dependent acyltransferases"/>
    <property type="match status" value="1"/>
</dbReference>
<dbReference type="OrthoDB" id="4553473at2"/>
<dbReference type="HOGENOM" id="CLU_1546040_0_0_11"/>
<accession>W5TU50</accession>
<dbReference type="EMBL" id="CP006850">
    <property type="protein sequence ID" value="AHH20731.1"/>
    <property type="molecule type" value="Genomic_DNA"/>
</dbReference>